<reference evidence="2" key="1">
    <citation type="journal article" date="2019" name="Curr. Biol.">
        <title>Genome Sequence of Striga asiatica Provides Insight into the Evolution of Plant Parasitism.</title>
        <authorList>
            <person name="Yoshida S."/>
            <person name="Kim S."/>
            <person name="Wafula E.K."/>
            <person name="Tanskanen J."/>
            <person name="Kim Y.M."/>
            <person name="Honaas L."/>
            <person name="Yang Z."/>
            <person name="Spallek T."/>
            <person name="Conn C.E."/>
            <person name="Ichihashi Y."/>
            <person name="Cheong K."/>
            <person name="Cui S."/>
            <person name="Der J.P."/>
            <person name="Gundlach H."/>
            <person name="Jiao Y."/>
            <person name="Hori C."/>
            <person name="Ishida J.K."/>
            <person name="Kasahara H."/>
            <person name="Kiba T."/>
            <person name="Kim M.S."/>
            <person name="Koo N."/>
            <person name="Laohavisit A."/>
            <person name="Lee Y.H."/>
            <person name="Lumba S."/>
            <person name="McCourt P."/>
            <person name="Mortimer J.C."/>
            <person name="Mutuku J.M."/>
            <person name="Nomura T."/>
            <person name="Sasaki-Sekimoto Y."/>
            <person name="Seto Y."/>
            <person name="Wang Y."/>
            <person name="Wakatake T."/>
            <person name="Sakakibara H."/>
            <person name="Demura T."/>
            <person name="Yamaguchi S."/>
            <person name="Yoneyama K."/>
            <person name="Manabe R.I."/>
            <person name="Nelson D.C."/>
            <person name="Schulman A.H."/>
            <person name="Timko M.P."/>
            <person name="dePamphilis C.W."/>
            <person name="Choi D."/>
            <person name="Shirasu K."/>
        </authorList>
    </citation>
    <scope>NUCLEOTIDE SEQUENCE [LARGE SCALE GENOMIC DNA]</scope>
    <source>
        <strain evidence="2">cv. UVA1</strain>
    </source>
</reference>
<dbReference type="Proteomes" id="UP000325081">
    <property type="component" value="Unassembled WGS sequence"/>
</dbReference>
<comment type="caution">
    <text evidence="1">The sequence shown here is derived from an EMBL/GenBank/DDBJ whole genome shotgun (WGS) entry which is preliminary data.</text>
</comment>
<keyword evidence="2" id="KW-1185">Reference proteome</keyword>
<dbReference type="AlphaFoldDB" id="A0A5A7PUH4"/>
<proteinExistence type="predicted"/>
<name>A0A5A7PUH4_STRAF</name>
<gene>
    <name evidence="1" type="ORF">STAS_12535</name>
</gene>
<sequence length="111" mass="12978">FSASRIVGGLFSAFVSTTGGFKKPHHYRHETMDPRRLVVHVQLLPIQLRTNNMFSSTTQRKGLFSIYKFLFQEHLMCYVDPVFIHDSCEILDECFFLFYHLEQDSKGNDVN</sequence>
<accession>A0A5A7PUH4</accession>
<feature type="non-terminal residue" evidence="1">
    <location>
        <position position="1"/>
    </location>
</feature>
<evidence type="ECO:0000313" key="1">
    <source>
        <dbReference type="EMBL" id="GER36202.1"/>
    </source>
</evidence>
<protein>
    <submittedName>
        <fullName evidence="1">Histone H3.3</fullName>
    </submittedName>
</protein>
<dbReference type="EMBL" id="BKCP01005084">
    <property type="protein sequence ID" value="GER36202.1"/>
    <property type="molecule type" value="Genomic_DNA"/>
</dbReference>
<feature type="non-terminal residue" evidence="1">
    <location>
        <position position="111"/>
    </location>
</feature>
<organism evidence="1 2">
    <name type="scientific">Striga asiatica</name>
    <name type="common">Asiatic witchweed</name>
    <name type="synonym">Buchnera asiatica</name>
    <dbReference type="NCBI Taxonomy" id="4170"/>
    <lineage>
        <taxon>Eukaryota</taxon>
        <taxon>Viridiplantae</taxon>
        <taxon>Streptophyta</taxon>
        <taxon>Embryophyta</taxon>
        <taxon>Tracheophyta</taxon>
        <taxon>Spermatophyta</taxon>
        <taxon>Magnoliopsida</taxon>
        <taxon>eudicotyledons</taxon>
        <taxon>Gunneridae</taxon>
        <taxon>Pentapetalae</taxon>
        <taxon>asterids</taxon>
        <taxon>lamiids</taxon>
        <taxon>Lamiales</taxon>
        <taxon>Orobanchaceae</taxon>
        <taxon>Buchnereae</taxon>
        <taxon>Striga</taxon>
    </lineage>
</organism>
<evidence type="ECO:0000313" key="2">
    <source>
        <dbReference type="Proteomes" id="UP000325081"/>
    </source>
</evidence>